<proteinExistence type="predicted"/>
<organism evidence="2 3">
    <name type="scientific">Thalassiosira oceanica</name>
    <name type="common">Marine diatom</name>
    <dbReference type="NCBI Taxonomy" id="159749"/>
    <lineage>
        <taxon>Eukaryota</taxon>
        <taxon>Sar</taxon>
        <taxon>Stramenopiles</taxon>
        <taxon>Ochrophyta</taxon>
        <taxon>Bacillariophyta</taxon>
        <taxon>Coscinodiscophyceae</taxon>
        <taxon>Thalassiosirophycidae</taxon>
        <taxon>Thalassiosirales</taxon>
        <taxon>Thalassiosiraceae</taxon>
        <taxon>Thalassiosira</taxon>
    </lineage>
</organism>
<keyword evidence="3" id="KW-1185">Reference proteome</keyword>
<dbReference type="AlphaFoldDB" id="K0RVG2"/>
<dbReference type="EMBL" id="AGNL01029908">
    <property type="protein sequence ID" value="EJK56990.1"/>
    <property type="molecule type" value="Genomic_DNA"/>
</dbReference>
<name>K0RVG2_THAOC</name>
<dbReference type="Proteomes" id="UP000266841">
    <property type="component" value="Unassembled WGS sequence"/>
</dbReference>
<evidence type="ECO:0000313" key="3">
    <source>
        <dbReference type="Proteomes" id="UP000266841"/>
    </source>
</evidence>
<sequence length="126" mass="13831">MSKIMDKRPVATSPTIVSPLEKSKKSTLSIPPRDEMPKEYAPRDAHVQRVHARLRAVPGRGDAPAGYPHEARAGPRHEGAETPSLRAEDEDRRGRRVDLVEVEVPLPPARALGGLVLLRDVALEIP</sequence>
<reference evidence="2 3" key="1">
    <citation type="journal article" date="2012" name="Genome Biol.">
        <title>Genome and low-iron response of an oceanic diatom adapted to chronic iron limitation.</title>
        <authorList>
            <person name="Lommer M."/>
            <person name="Specht M."/>
            <person name="Roy A.S."/>
            <person name="Kraemer L."/>
            <person name="Andreson R."/>
            <person name="Gutowska M.A."/>
            <person name="Wolf J."/>
            <person name="Bergner S.V."/>
            <person name="Schilhabel M.B."/>
            <person name="Klostermeier U.C."/>
            <person name="Beiko R.G."/>
            <person name="Rosenstiel P."/>
            <person name="Hippler M."/>
            <person name="Laroche J."/>
        </authorList>
    </citation>
    <scope>NUCLEOTIDE SEQUENCE [LARGE SCALE GENOMIC DNA]</scope>
    <source>
        <strain evidence="2 3">CCMP1005</strain>
    </source>
</reference>
<comment type="caution">
    <text evidence="2">The sequence shown here is derived from an EMBL/GenBank/DDBJ whole genome shotgun (WGS) entry which is preliminary data.</text>
</comment>
<feature type="compositionally biased region" description="Basic and acidic residues" evidence="1">
    <location>
        <begin position="69"/>
        <end position="96"/>
    </location>
</feature>
<feature type="compositionally biased region" description="Basic and acidic residues" evidence="1">
    <location>
        <begin position="32"/>
        <end position="47"/>
    </location>
</feature>
<protein>
    <submittedName>
        <fullName evidence="2">Uncharacterized protein</fullName>
    </submittedName>
</protein>
<accession>K0RVG2</accession>
<feature type="region of interest" description="Disordered" evidence="1">
    <location>
        <begin position="1"/>
        <end position="96"/>
    </location>
</feature>
<evidence type="ECO:0000256" key="1">
    <source>
        <dbReference type="SAM" id="MobiDB-lite"/>
    </source>
</evidence>
<evidence type="ECO:0000313" key="2">
    <source>
        <dbReference type="EMBL" id="EJK56990.1"/>
    </source>
</evidence>
<gene>
    <name evidence="2" type="ORF">THAOC_23015</name>
</gene>
<feature type="non-terminal residue" evidence="2">
    <location>
        <position position="126"/>
    </location>
</feature>